<evidence type="ECO:0000313" key="1">
    <source>
        <dbReference type="EMBL" id="GFS97173.1"/>
    </source>
</evidence>
<keyword evidence="2" id="KW-1185">Reference proteome</keyword>
<comment type="caution">
    <text evidence="1">The sequence shown here is derived from an EMBL/GenBank/DDBJ whole genome shotgun (WGS) entry which is preliminary data.</text>
</comment>
<protein>
    <submittedName>
        <fullName evidence="1">Uncharacterized protein</fullName>
    </submittedName>
</protein>
<dbReference type="EMBL" id="BMAW01054601">
    <property type="protein sequence ID" value="GFS97173.1"/>
    <property type="molecule type" value="Genomic_DNA"/>
</dbReference>
<organism evidence="1 2">
    <name type="scientific">Nephila pilipes</name>
    <name type="common">Giant wood spider</name>
    <name type="synonym">Nephila maculata</name>
    <dbReference type="NCBI Taxonomy" id="299642"/>
    <lineage>
        <taxon>Eukaryota</taxon>
        <taxon>Metazoa</taxon>
        <taxon>Ecdysozoa</taxon>
        <taxon>Arthropoda</taxon>
        <taxon>Chelicerata</taxon>
        <taxon>Arachnida</taxon>
        <taxon>Araneae</taxon>
        <taxon>Araneomorphae</taxon>
        <taxon>Entelegynae</taxon>
        <taxon>Araneoidea</taxon>
        <taxon>Nephilidae</taxon>
        <taxon>Nephila</taxon>
    </lineage>
</organism>
<proteinExistence type="predicted"/>
<sequence>MSLDLYILLVSSGITSSTRVVNGHHGTTPNAFLDVGKLNAGILKSNMTYSASSKCNEIKRNTTGLQLNLQYAMRGTKIP</sequence>
<dbReference type="Proteomes" id="UP000887013">
    <property type="component" value="Unassembled WGS sequence"/>
</dbReference>
<name>A0A8X6N6U5_NEPPI</name>
<reference evidence="1" key="1">
    <citation type="submission" date="2020-08" db="EMBL/GenBank/DDBJ databases">
        <title>Multicomponent nature underlies the extraordinary mechanical properties of spider dragline silk.</title>
        <authorList>
            <person name="Kono N."/>
            <person name="Nakamura H."/>
            <person name="Mori M."/>
            <person name="Yoshida Y."/>
            <person name="Ohtoshi R."/>
            <person name="Malay A.D."/>
            <person name="Moran D.A.P."/>
            <person name="Tomita M."/>
            <person name="Numata K."/>
            <person name="Arakawa K."/>
        </authorList>
    </citation>
    <scope>NUCLEOTIDE SEQUENCE</scope>
</reference>
<evidence type="ECO:0000313" key="2">
    <source>
        <dbReference type="Proteomes" id="UP000887013"/>
    </source>
</evidence>
<dbReference type="AlphaFoldDB" id="A0A8X6N6U5"/>
<accession>A0A8X6N6U5</accession>
<gene>
    <name evidence="1" type="ORF">NPIL_202831</name>
</gene>